<keyword evidence="5" id="KW-1185">Reference proteome</keyword>
<evidence type="ECO:0000313" key="4">
    <source>
        <dbReference type="EMBL" id="MBW0539585.1"/>
    </source>
</evidence>
<dbReference type="Proteomes" id="UP000765509">
    <property type="component" value="Unassembled WGS sequence"/>
</dbReference>
<feature type="compositionally biased region" description="Basic residues" evidence="2">
    <location>
        <begin position="237"/>
        <end position="251"/>
    </location>
</feature>
<dbReference type="EMBL" id="AVOT02044215">
    <property type="protein sequence ID" value="MBW0539585.1"/>
    <property type="molecule type" value="Genomic_DNA"/>
</dbReference>
<dbReference type="Pfam" id="PF22936">
    <property type="entry name" value="Pol_BBD"/>
    <property type="match status" value="1"/>
</dbReference>
<proteinExistence type="predicted"/>
<feature type="compositionally biased region" description="Basic and acidic residues" evidence="2">
    <location>
        <begin position="220"/>
        <end position="236"/>
    </location>
</feature>
<evidence type="ECO:0000259" key="3">
    <source>
        <dbReference type="Pfam" id="PF22936"/>
    </source>
</evidence>
<dbReference type="InterPro" id="IPR054722">
    <property type="entry name" value="PolX-like_BBD"/>
</dbReference>
<gene>
    <name evidence="4" type="ORF">O181_079300</name>
</gene>
<feature type="domain" description="Retrovirus-related Pol polyprotein from transposon TNT 1-94-like beta-barrel" evidence="3">
    <location>
        <begin position="325"/>
        <end position="399"/>
    </location>
</feature>
<organism evidence="4 5">
    <name type="scientific">Austropuccinia psidii MF-1</name>
    <dbReference type="NCBI Taxonomy" id="1389203"/>
    <lineage>
        <taxon>Eukaryota</taxon>
        <taxon>Fungi</taxon>
        <taxon>Dikarya</taxon>
        <taxon>Basidiomycota</taxon>
        <taxon>Pucciniomycotina</taxon>
        <taxon>Pucciniomycetes</taxon>
        <taxon>Pucciniales</taxon>
        <taxon>Sphaerophragmiaceae</taxon>
        <taxon>Austropuccinia</taxon>
    </lineage>
</organism>
<dbReference type="GO" id="GO:0006397">
    <property type="term" value="P:mRNA processing"/>
    <property type="evidence" value="ECO:0007669"/>
    <property type="project" value="UniProtKB-KW"/>
</dbReference>
<accession>A0A9Q3FL48</accession>
<evidence type="ECO:0000313" key="5">
    <source>
        <dbReference type="Proteomes" id="UP000765509"/>
    </source>
</evidence>
<dbReference type="GO" id="GO:0003676">
    <property type="term" value="F:nucleic acid binding"/>
    <property type="evidence" value="ECO:0007669"/>
    <property type="project" value="InterPro"/>
</dbReference>
<dbReference type="AlphaFoldDB" id="A0A9Q3FL48"/>
<comment type="caution">
    <text evidence="4">The sequence shown here is derived from an EMBL/GenBank/DDBJ whole genome shotgun (WGS) entry which is preliminary data.</text>
</comment>
<evidence type="ECO:0000256" key="2">
    <source>
        <dbReference type="SAM" id="MobiDB-lite"/>
    </source>
</evidence>
<dbReference type="SUPFAM" id="SSF57756">
    <property type="entry name" value="Retrovirus zinc finger-like domains"/>
    <property type="match status" value="1"/>
</dbReference>
<dbReference type="InterPro" id="IPR036875">
    <property type="entry name" value="Znf_CCHC_sf"/>
</dbReference>
<name>A0A9Q3FL48_9BASI</name>
<sequence length="579" mass="65159">MDKPMVMIYTLSILEKANKQAETLQRFSKIAKDIHPKLSMDGSNFNSWTSDLLDTWIRYFDDDPSYFTSNEKDPIPLRNLISISFIRNSIDPTLFDSIRTRLPIATGRMIYQALKSRFSKTSWSAVVHQLNILIHAGDQSLNMTNHAITIQNVVNNIKHQIGSIDENNLITMLYFLSAPQFKDQITTALDTRKATNPELKIYGEDILDIIRQLTSDQSNQEEHQLSGIHAKDESHPKKTNNKQSNLKKKAKTPVSSTTTEEWKKQWLTSDNPCFYCMRVGHWAHECKLRAKAQEFKNNHKKSNNDASVAAIGSVPLLENSEAMPDSGATHSVVGDISLFTRLSPTNMILTVASRDKFHVGAIGDIILNTNKGPLLTKDVLYCKHIPGIVLSMGKFRSQGISISFKNNLFYFHQNGNTFSTFKCNFRWFIPVLSPQATSISKTLPNIKPLTSQTSSPINMPTHPDIPDKLHDQSILWQRQISHLSLRNLSRLSKFAAEGIPQQKLEIKSVCQSCAMAKSQHAAIRSPTRNIINAPGDVMCADLIGPISKSIDNKRYMLIVQDVFSQLVAAIPLQDKTEAK</sequence>
<feature type="region of interest" description="Disordered" evidence="2">
    <location>
        <begin position="218"/>
        <end position="260"/>
    </location>
</feature>
<evidence type="ECO:0000256" key="1">
    <source>
        <dbReference type="ARBA" id="ARBA00022664"/>
    </source>
</evidence>
<keyword evidence="1" id="KW-0507">mRNA processing</keyword>
<reference evidence="4" key="1">
    <citation type="submission" date="2021-03" db="EMBL/GenBank/DDBJ databases">
        <title>Draft genome sequence of rust myrtle Austropuccinia psidii MF-1, a brazilian biotype.</title>
        <authorList>
            <person name="Quecine M.C."/>
            <person name="Pachon D.M.R."/>
            <person name="Bonatelli M.L."/>
            <person name="Correr F.H."/>
            <person name="Franceschini L.M."/>
            <person name="Leite T.F."/>
            <person name="Margarido G.R.A."/>
            <person name="Almeida C.A."/>
            <person name="Ferrarezi J.A."/>
            <person name="Labate C.A."/>
        </authorList>
    </citation>
    <scope>NUCLEOTIDE SEQUENCE</scope>
    <source>
        <strain evidence="4">MF-1</strain>
    </source>
</reference>
<protein>
    <recommendedName>
        <fullName evidence="3">Retrovirus-related Pol polyprotein from transposon TNT 1-94-like beta-barrel domain-containing protein</fullName>
    </recommendedName>
</protein>
<dbReference type="GO" id="GO:0008270">
    <property type="term" value="F:zinc ion binding"/>
    <property type="evidence" value="ECO:0007669"/>
    <property type="project" value="InterPro"/>
</dbReference>